<dbReference type="GeneID" id="5720171"/>
<dbReference type="SMART" id="SM00089">
    <property type="entry name" value="PKD"/>
    <property type="match status" value="1"/>
</dbReference>
<dbReference type="CDD" id="cd00146">
    <property type="entry name" value="PKD"/>
    <property type="match status" value="1"/>
</dbReference>
<feature type="region of interest" description="Disordered" evidence="1">
    <location>
        <begin position="1212"/>
        <end position="1241"/>
    </location>
</feature>
<dbReference type="InterPro" id="IPR013783">
    <property type="entry name" value="Ig-like_fold"/>
</dbReference>
<feature type="region of interest" description="Disordered" evidence="1">
    <location>
        <begin position="123"/>
        <end position="144"/>
    </location>
</feature>
<evidence type="ECO:0000313" key="3">
    <source>
        <dbReference type="EMBL" id="PNW78456.1"/>
    </source>
</evidence>
<dbReference type="PANTHER" id="PTHR48234">
    <property type="entry name" value="GH09231P"/>
    <property type="match status" value="1"/>
</dbReference>
<evidence type="ECO:0000259" key="2">
    <source>
        <dbReference type="SMART" id="SM00089"/>
    </source>
</evidence>
<dbReference type="Gramene" id="PNW78456">
    <property type="protein sequence ID" value="PNW78456"/>
    <property type="gene ID" value="CHLRE_09g396750v5"/>
</dbReference>
<protein>
    <recommendedName>
        <fullName evidence="2">PKD/Chitinase domain-containing protein</fullName>
    </recommendedName>
</protein>
<dbReference type="RefSeq" id="XP_042920891.1">
    <property type="nucleotide sequence ID" value="XM_043065816.1"/>
</dbReference>
<dbReference type="EMBL" id="CM008970">
    <property type="protein sequence ID" value="PNW78456.1"/>
    <property type="molecule type" value="Genomic_DNA"/>
</dbReference>
<dbReference type="STRING" id="3055.A0A2K3DD47"/>
<dbReference type="NCBIfam" id="NF038133">
    <property type="entry name" value="choice_anch_L"/>
    <property type="match status" value="1"/>
</dbReference>
<dbReference type="InterPro" id="IPR052506">
    <property type="entry name" value="Bact_Fn-Binding"/>
</dbReference>
<dbReference type="GO" id="GO:0030036">
    <property type="term" value="P:actin cytoskeleton organization"/>
    <property type="evidence" value="ECO:0000318"/>
    <property type="project" value="GO_Central"/>
</dbReference>
<dbReference type="Pfam" id="PF22352">
    <property type="entry name" value="K319L-like_PKD"/>
    <property type="match status" value="1"/>
</dbReference>
<proteinExistence type="predicted"/>
<accession>A0A2K3DD47</accession>
<dbReference type="KEGG" id="cre:CHLRE_09g396750v5"/>
<dbReference type="InterPro" id="IPR049804">
    <property type="entry name" value="Choice_anch_L"/>
</dbReference>
<dbReference type="InterPro" id="IPR022409">
    <property type="entry name" value="PKD/Chitinase_dom"/>
</dbReference>
<feature type="compositionally biased region" description="Gly residues" evidence="1">
    <location>
        <begin position="1212"/>
        <end position="1225"/>
    </location>
</feature>
<sequence length="1465" mass="150049">MELRCWPRRRRELGRPASAHMAGRRAAVFGLLLLFSCVACGVGLSVAAAGDSASTGGAVGPAQASMASTVDAAASDAHSSSVSGAGSSAVCEVVELVDPLSAHFEGRLGHRLMCTDGGGGDGSSANDRIGNVHSSGSSDVGSSRRLGERRWLQAAGSCSGFTACVSATTATQMLLGAAGGGATPDVVVSNAAFTEGLCEGAAAGAAGRRQWGLITNTSWPPGHVMKPWFPRGAVVLSSGAAPAAACNYNSLGSYSLPAGGDGDADLDSLVPGQLSYDAAVLEFDVTPRKSGLLTLRYVFGSDEYNEWVGAPFNDVFAVLVSPAAGQLQQGSAGAASRQTALVRGSAAQPVSIATVNAGSNADLWNNNQPGEVAQLKATEADGYTYRLNTRGYPVQANSNYHVKIAIADIGDQILDSWLWLAGESLVINSPPVAVAAGNNINSATCGVTQKTVTFNASSSSDPDKDPLSYLWVISAPCRPTITRRTAVARVNLTNLADGATYTARLTVTDDRDAEAVAERNVTVSVGCGSTAISNTCTQPPSPAPPSPAPPLPTGFIPRVVWGAPAAAVVPCGSPGVVLDPGSAAADILRTQIWPDGEPADPGSEKSAYFVWALYDSFAPEPAGAPTSFRVTAINSSADDPALTLDAATDLRQGPVSRKWMVRLWVSNSPVWDEGGGGYVSGQVFVQVLHCPLLPSAAGAPLPEVPLGGQGQLPDPLSLGCGAAVAVNASAARSVALARAGLNTSSGPEPVVKFRWSLTHEASGRVWRRDVVGDPLFTLNTTQVLQYAGMPLSEFSVFSLELQVELSGGQLLSDDKWRVRAGSEPCYQPPSPAPPSPSPPPSPPPEPPSPPSPPPTPPSPPSPEPAPPANPDPPSPPQPSPLPPSPAPPSPAPPSPTPPRPPSPKPPSPTPPSPAPPSPLPPLPSPPFDSPPSPQPPSPAPPQPRPPPSPAPPSPAPPAPPPSPEPPSPEPPGPPPSPAPPSPAPPSPEPPSPEPPSPPPSPVPPPPPPSPQPPGINVVTHDLVAYYDTPASLPRVLLCCGSTDPGSITPQAVASFVAEFKANMSRALGIPNNQVVIRLLVVMNKTLIQQQTDSTSPTSRRHRSLLSSLSMDFNKHHQQQQQQQQHLLPLGLPADVSTHRDQDAGIDADSAQRRTMQQGAATTNSGAGAAIGVLTFSLIEVQNTNTPNSPPPIDLGMLPAAVMASRLYLSAPSGGGGGGGSGGGGGVEDDAPPSPPPAAPATAPLFVKVAGMMAHGAVGQTRNPVWYDDADFADQRADGGALNLVDWATGNRSACASSSRCGQCGHAWAAFFGPFQVTLYFREPVQLSRIDIREIANPAIAQLQLLPWPAVAFGPDLPARRGVLGRPLNVPAAAAASTACPRTTSVVLPAKRAGMSIKVSSAGSQEELPRALRGTAVGGVTLLLKAPVTAGDVGRTWVESVRFTGRVLYPRDAAAYAAVKAPSGAG</sequence>
<organism evidence="3 4">
    <name type="scientific">Chlamydomonas reinhardtii</name>
    <name type="common">Chlamydomonas smithii</name>
    <dbReference type="NCBI Taxonomy" id="3055"/>
    <lineage>
        <taxon>Eukaryota</taxon>
        <taxon>Viridiplantae</taxon>
        <taxon>Chlorophyta</taxon>
        <taxon>core chlorophytes</taxon>
        <taxon>Chlorophyceae</taxon>
        <taxon>CS clade</taxon>
        <taxon>Chlamydomonadales</taxon>
        <taxon>Chlamydomonadaceae</taxon>
        <taxon>Chlamydomonas</taxon>
    </lineage>
</organism>
<gene>
    <name evidence="3" type="ORF">CHLRE_09g396750v5</name>
</gene>
<feature type="region of interest" description="Disordered" evidence="1">
    <location>
        <begin position="820"/>
        <end position="1016"/>
    </location>
</feature>
<dbReference type="InParanoid" id="A0A2K3DD47"/>
<evidence type="ECO:0000313" key="4">
    <source>
        <dbReference type="Proteomes" id="UP000006906"/>
    </source>
</evidence>
<feature type="domain" description="PKD/Chitinase" evidence="2">
    <location>
        <begin position="437"/>
        <end position="524"/>
    </location>
</feature>
<dbReference type="Proteomes" id="UP000006906">
    <property type="component" value="Chromosome 9"/>
</dbReference>
<name>A0A2K3DD47_CHLRE</name>
<dbReference type="Gene3D" id="2.60.40.10">
    <property type="entry name" value="Immunoglobulins"/>
    <property type="match status" value="1"/>
</dbReference>
<keyword evidence="4" id="KW-1185">Reference proteome</keyword>
<dbReference type="PRINTS" id="PR01217">
    <property type="entry name" value="PRICHEXTENSN"/>
</dbReference>
<dbReference type="SUPFAM" id="SSF49299">
    <property type="entry name" value="PKD domain"/>
    <property type="match status" value="1"/>
</dbReference>
<dbReference type="InterPro" id="IPR035986">
    <property type="entry name" value="PKD_dom_sf"/>
</dbReference>
<evidence type="ECO:0000256" key="1">
    <source>
        <dbReference type="SAM" id="MobiDB-lite"/>
    </source>
</evidence>
<feature type="compositionally biased region" description="Pro residues" evidence="1">
    <location>
        <begin position="826"/>
        <end position="1013"/>
    </location>
</feature>
<dbReference type="OrthoDB" id="540558at2759"/>
<reference evidence="3 4" key="1">
    <citation type="journal article" date="2007" name="Science">
        <title>The Chlamydomonas genome reveals the evolution of key animal and plant functions.</title>
        <authorList>
            <person name="Merchant S.S."/>
            <person name="Prochnik S.E."/>
            <person name="Vallon O."/>
            <person name="Harris E.H."/>
            <person name="Karpowicz S.J."/>
            <person name="Witman G.B."/>
            <person name="Terry A."/>
            <person name="Salamov A."/>
            <person name="Fritz-Laylin L.K."/>
            <person name="Marechal-Drouard L."/>
            <person name="Marshall W.F."/>
            <person name="Qu L.H."/>
            <person name="Nelson D.R."/>
            <person name="Sanderfoot A.A."/>
            <person name="Spalding M.H."/>
            <person name="Kapitonov V.V."/>
            <person name="Ren Q."/>
            <person name="Ferris P."/>
            <person name="Lindquist E."/>
            <person name="Shapiro H."/>
            <person name="Lucas S.M."/>
            <person name="Grimwood J."/>
            <person name="Schmutz J."/>
            <person name="Cardol P."/>
            <person name="Cerutti H."/>
            <person name="Chanfreau G."/>
            <person name="Chen C.L."/>
            <person name="Cognat V."/>
            <person name="Croft M.T."/>
            <person name="Dent R."/>
            <person name="Dutcher S."/>
            <person name="Fernandez E."/>
            <person name="Fukuzawa H."/>
            <person name="Gonzalez-Ballester D."/>
            <person name="Gonzalez-Halphen D."/>
            <person name="Hallmann A."/>
            <person name="Hanikenne M."/>
            <person name="Hippler M."/>
            <person name="Inwood W."/>
            <person name="Jabbari K."/>
            <person name="Kalanon M."/>
            <person name="Kuras R."/>
            <person name="Lefebvre P.A."/>
            <person name="Lemaire S.D."/>
            <person name="Lobanov A.V."/>
            <person name="Lohr M."/>
            <person name="Manuell A."/>
            <person name="Meier I."/>
            <person name="Mets L."/>
            <person name="Mittag M."/>
            <person name="Mittelmeier T."/>
            <person name="Moroney J.V."/>
            <person name="Moseley J."/>
            <person name="Napoli C."/>
            <person name="Nedelcu A.M."/>
            <person name="Niyogi K."/>
            <person name="Novoselov S.V."/>
            <person name="Paulsen I.T."/>
            <person name="Pazour G."/>
            <person name="Purton S."/>
            <person name="Ral J.P."/>
            <person name="Riano-Pachon D.M."/>
            <person name="Riekhof W."/>
            <person name="Rymarquis L."/>
            <person name="Schroda M."/>
            <person name="Stern D."/>
            <person name="Umen J."/>
            <person name="Willows R."/>
            <person name="Wilson N."/>
            <person name="Zimmer S.L."/>
            <person name="Allmer J."/>
            <person name="Balk J."/>
            <person name="Bisova K."/>
            <person name="Chen C.J."/>
            <person name="Elias M."/>
            <person name="Gendler K."/>
            <person name="Hauser C."/>
            <person name="Lamb M.R."/>
            <person name="Ledford H."/>
            <person name="Long J.C."/>
            <person name="Minagawa J."/>
            <person name="Page M.D."/>
            <person name="Pan J."/>
            <person name="Pootakham W."/>
            <person name="Roje S."/>
            <person name="Rose A."/>
            <person name="Stahlberg E."/>
            <person name="Terauchi A.M."/>
            <person name="Yang P."/>
            <person name="Ball S."/>
            <person name="Bowler C."/>
            <person name="Dieckmann C.L."/>
            <person name="Gladyshev V.N."/>
            <person name="Green P."/>
            <person name="Jorgensen R."/>
            <person name="Mayfield S."/>
            <person name="Mueller-Roeber B."/>
            <person name="Rajamani S."/>
            <person name="Sayre R.T."/>
            <person name="Brokstein P."/>
            <person name="Dubchak I."/>
            <person name="Goodstein D."/>
            <person name="Hornick L."/>
            <person name="Huang Y.W."/>
            <person name="Jhaveri J."/>
            <person name="Luo Y."/>
            <person name="Martinez D."/>
            <person name="Ngau W.C."/>
            <person name="Otillar B."/>
            <person name="Poliakov A."/>
            <person name="Porter A."/>
            <person name="Szajkowski L."/>
            <person name="Werner G."/>
            <person name="Zhou K."/>
            <person name="Grigoriev I.V."/>
            <person name="Rokhsar D.S."/>
            <person name="Grossman A.R."/>
        </authorList>
    </citation>
    <scope>NUCLEOTIDE SEQUENCE [LARGE SCALE GENOMIC DNA]</scope>
    <source>
        <strain evidence="4">CC-503</strain>
    </source>
</reference>
<feature type="compositionally biased region" description="Low complexity" evidence="1">
    <location>
        <begin position="134"/>
        <end position="143"/>
    </location>
</feature>
<dbReference type="PANTHER" id="PTHR48234:SF1">
    <property type="entry name" value="SEA DOMAIN-CONTAINING PROTEIN-RELATED"/>
    <property type="match status" value="1"/>
</dbReference>